<dbReference type="Gene3D" id="1.10.10.60">
    <property type="entry name" value="Homeodomain-like"/>
    <property type="match status" value="1"/>
</dbReference>
<dbReference type="SUPFAM" id="SSF46689">
    <property type="entry name" value="Homeodomain-like"/>
    <property type="match status" value="1"/>
</dbReference>
<protein>
    <submittedName>
        <fullName evidence="1">Terminase small subunit</fullName>
    </submittedName>
</protein>
<reference evidence="1" key="1">
    <citation type="journal article" date="2021" name="Proc. Natl. Acad. Sci. U.S.A.">
        <title>A Catalog of Tens of Thousands of Viruses from Human Metagenomes Reveals Hidden Associations with Chronic Diseases.</title>
        <authorList>
            <person name="Tisza M.J."/>
            <person name="Buck C.B."/>
        </authorList>
    </citation>
    <scope>NUCLEOTIDE SEQUENCE</scope>
    <source>
        <strain evidence="1">Ct1is2</strain>
    </source>
</reference>
<name>A0A8S5NP52_9CAUD</name>
<accession>A0A8S5NP52</accession>
<dbReference type="InterPro" id="IPR009057">
    <property type="entry name" value="Homeodomain-like_sf"/>
</dbReference>
<dbReference type="EMBL" id="BK015204">
    <property type="protein sequence ID" value="DAD95827.1"/>
    <property type="molecule type" value="Genomic_DNA"/>
</dbReference>
<sequence length="195" mass="22931">MAKGKYLEWLTKEGLLKIEGWARDGLTDEQIAEKIGIQRQTLYDWKKKYSDISYALKKGKEVIDRQVENALLKRALGYEYTEDEYAVFEMEENEYFDALQSYILHFKQSHPEATDEDIDLARDNFPRTKRVLVKQKTKEVVPDTTAQIFWLKNRKPNEWRDKQVVQHDGEVKVSNPYAGLTTEELRRLAHGQDST</sequence>
<proteinExistence type="predicted"/>
<dbReference type="Pfam" id="PF13384">
    <property type="entry name" value="HTH_23"/>
    <property type="match status" value="1"/>
</dbReference>
<organism evidence="1">
    <name type="scientific">Siphoviridae sp. ct1is2</name>
    <dbReference type="NCBI Taxonomy" id="2826273"/>
    <lineage>
        <taxon>Viruses</taxon>
        <taxon>Duplodnaviria</taxon>
        <taxon>Heunggongvirae</taxon>
        <taxon>Uroviricota</taxon>
        <taxon>Caudoviricetes</taxon>
    </lineage>
</organism>
<evidence type="ECO:0000313" key="1">
    <source>
        <dbReference type="EMBL" id="DAD95827.1"/>
    </source>
</evidence>